<dbReference type="SUPFAM" id="SSF53335">
    <property type="entry name" value="S-adenosyl-L-methionine-dependent methyltransferases"/>
    <property type="match status" value="1"/>
</dbReference>
<feature type="transmembrane region" description="Helical" evidence="3">
    <location>
        <begin position="12"/>
        <end position="38"/>
    </location>
</feature>
<dbReference type="Proteomes" id="UP000252355">
    <property type="component" value="Unassembled WGS sequence"/>
</dbReference>
<dbReference type="PANTHER" id="PTHR43317:SF1">
    <property type="entry name" value="THERMOSPERMINE SYNTHASE ACAULIS5"/>
    <property type="match status" value="1"/>
</dbReference>
<dbReference type="Gene3D" id="3.40.50.150">
    <property type="entry name" value="Vaccinia Virus protein VP39"/>
    <property type="match status" value="1"/>
</dbReference>
<protein>
    <recommendedName>
        <fullName evidence="6">Spermidine synthase</fullName>
    </recommendedName>
</protein>
<proteinExistence type="predicted"/>
<feature type="transmembrane region" description="Helical" evidence="3">
    <location>
        <begin position="488"/>
        <end position="507"/>
    </location>
</feature>
<evidence type="ECO:0000313" key="5">
    <source>
        <dbReference type="Proteomes" id="UP000252355"/>
    </source>
</evidence>
<feature type="transmembrane region" description="Helical" evidence="3">
    <location>
        <begin position="50"/>
        <end position="71"/>
    </location>
</feature>
<accession>A0A367ZJZ7</accession>
<gene>
    <name evidence="4" type="ORF">OZSIB_1462</name>
</gene>
<evidence type="ECO:0000256" key="3">
    <source>
        <dbReference type="SAM" id="Phobius"/>
    </source>
</evidence>
<evidence type="ECO:0000313" key="4">
    <source>
        <dbReference type="EMBL" id="RCK78360.1"/>
    </source>
</evidence>
<reference evidence="4 5" key="1">
    <citation type="submission" date="2018-05" db="EMBL/GenBank/DDBJ databases">
        <title>A metagenomic window into the 2 km-deep terrestrial subsurface aquifer revealed taxonomically and functionally diverse microbial community comprising novel uncultured bacterial lineages.</title>
        <authorList>
            <person name="Kadnikov V.V."/>
            <person name="Mardanov A.V."/>
            <person name="Beletsky A.V."/>
            <person name="Banks D."/>
            <person name="Pimenov N.V."/>
            <person name="Frank Y.A."/>
            <person name="Karnachuk O.V."/>
            <person name="Ravin N.V."/>
        </authorList>
    </citation>
    <scope>NUCLEOTIDE SEQUENCE [LARGE SCALE GENOMIC DNA]</scope>
    <source>
        <strain evidence="4">BY5</strain>
    </source>
</reference>
<feature type="transmembrane region" description="Helical" evidence="3">
    <location>
        <begin position="78"/>
        <end position="98"/>
    </location>
</feature>
<feature type="transmembrane region" description="Helical" evidence="3">
    <location>
        <begin position="183"/>
        <end position="202"/>
    </location>
</feature>
<dbReference type="EMBL" id="QOQW01000023">
    <property type="protein sequence ID" value="RCK78360.1"/>
    <property type="molecule type" value="Genomic_DNA"/>
</dbReference>
<evidence type="ECO:0000256" key="2">
    <source>
        <dbReference type="SAM" id="MobiDB-lite"/>
    </source>
</evidence>
<dbReference type="AlphaFoldDB" id="A0A367ZJZ7"/>
<name>A0A367ZJZ7_9BACT</name>
<comment type="caution">
    <text evidence="4">The sequence shown here is derived from an EMBL/GenBank/DDBJ whole genome shotgun (WGS) entry which is preliminary data.</text>
</comment>
<dbReference type="NCBIfam" id="NF037959">
    <property type="entry name" value="MFS_SpdSyn"/>
    <property type="match status" value="1"/>
</dbReference>
<keyword evidence="3" id="KW-1133">Transmembrane helix</keyword>
<evidence type="ECO:0000256" key="1">
    <source>
        <dbReference type="ARBA" id="ARBA00023115"/>
    </source>
</evidence>
<keyword evidence="1" id="KW-0620">Polyamine biosynthesis</keyword>
<feature type="transmembrane region" description="Helical" evidence="3">
    <location>
        <begin position="325"/>
        <end position="347"/>
    </location>
</feature>
<evidence type="ECO:0008006" key="6">
    <source>
        <dbReference type="Google" id="ProtNLM"/>
    </source>
</evidence>
<feature type="transmembrane region" description="Helical" evidence="3">
    <location>
        <begin position="544"/>
        <end position="561"/>
    </location>
</feature>
<feature type="transmembrane region" description="Helical" evidence="3">
    <location>
        <begin position="149"/>
        <end position="171"/>
    </location>
</feature>
<feature type="transmembrane region" description="Helical" evidence="3">
    <location>
        <begin position="118"/>
        <end position="137"/>
    </location>
</feature>
<feature type="transmembrane region" description="Helical" evidence="3">
    <location>
        <begin position="385"/>
        <end position="405"/>
    </location>
</feature>
<feature type="transmembrane region" description="Helical" evidence="3">
    <location>
        <begin position="417"/>
        <end position="440"/>
    </location>
</feature>
<organism evidence="4 5">
    <name type="scientific">Candidatus Ozemobacter sibiricus</name>
    <dbReference type="NCBI Taxonomy" id="2268124"/>
    <lineage>
        <taxon>Bacteria</taxon>
        <taxon>Candidatus Ozemobacteria</taxon>
        <taxon>Candidatus Ozemobacterales</taxon>
        <taxon>Candidatus Ozemobacteraceae</taxon>
        <taxon>Candidatus Ozemobacter</taxon>
    </lineage>
</organism>
<feature type="region of interest" description="Disordered" evidence="2">
    <location>
        <begin position="211"/>
        <end position="267"/>
    </location>
</feature>
<dbReference type="PANTHER" id="PTHR43317">
    <property type="entry name" value="THERMOSPERMINE SYNTHASE ACAULIS5"/>
    <property type="match status" value="1"/>
</dbReference>
<keyword evidence="3" id="KW-0812">Transmembrane</keyword>
<dbReference type="GO" id="GO:0006596">
    <property type="term" value="P:polyamine biosynthetic process"/>
    <property type="evidence" value="ECO:0007669"/>
    <property type="project" value="UniProtKB-KW"/>
</dbReference>
<dbReference type="InterPro" id="IPR029063">
    <property type="entry name" value="SAM-dependent_MTases_sf"/>
</dbReference>
<sequence>MNADHPRPDASAMAVAGWLVRGTAFLGSFLLFVVQPLAGKELLPRAGGSFMVWAVALAFFQVALLGAYLLVHLAFGRAVTGGRVAAFLAWAMAARTAWMPADQLTAPETSFTLWEWRALTGLVGLPFLALGTGQLALQRWWQAAGGADPAFIFAASNAGSLAGLLAFPLVIEPRWTAPTIWAGWHLGTLAWALAMGACALLLRRGRPGGVTPDPAHGGVTGTAGGQAFPDQIATAPAAPPPRPSEILSPSGENPDAETPERPSDLPPGFAELAGLISRADSPAPDPFDRQDQPPAWTFFDQALPALAGSALLAATTNLLTMDVAAFPLLWAVPLALYLLTWIQAFAARPPDLTGWEDRFPDLLTAGFSLYLITQLGFTLEATVKGAGFLVILYFMALICHTVARHRQPAEPAGLTRFYLALAAGGALGSLFVGLGAPLVFSGLGEYPFALFLGAWAVWRTPPPAGTAPLAGSKLGARLPWPDLTLDPFLPIRIGGLLLIVGILPAAFNRGMPETGPFLVTAAVGAMVYLGHALRDAARRGQHRAFVVLAAALCLVGLDAWGTSGTLREAIRNFYGLYKVYDSGDTRFLQMGSTLHGHESLTPAERGKPLYYYHPATPIGAFLSRRPSTWERLGVVGLGAGVLAAFGEPGQTIAFFELDPDGLGLARRWFSYLERSPASVTVAIGDGRLALRAAATSSFDLLILDAFSSDAIPVHLLTLEAIADYRRVLRDDGVLLFHVSNRHFDLRRLLVGAAWRLGLEVRLAENPDPEDPLVYPTRWVAMGSPAGLARHFAGLPDWTPPASGTVPLEPWTDQHSSLWSILGSLQEFRLPDRRGPHAP</sequence>
<keyword evidence="3" id="KW-0472">Membrane</keyword>